<reference evidence="1" key="2">
    <citation type="submission" date="2020-09" db="EMBL/GenBank/DDBJ databases">
        <authorList>
            <person name="Sun Q."/>
            <person name="Ohkuma M."/>
        </authorList>
    </citation>
    <scope>NUCLEOTIDE SEQUENCE</scope>
    <source>
        <strain evidence="1">JCM 13064</strain>
    </source>
</reference>
<dbReference type="EMBL" id="BMNT01000009">
    <property type="protein sequence ID" value="GGK77493.1"/>
    <property type="molecule type" value="Genomic_DNA"/>
</dbReference>
<organism evidence="1 2">
    <name type="scientific">Sphaerisporangium melleum</name>
    <dbReference type="NCBI Taxonomy" id="321316"/>
    <lineage>
        <taxon>Bacteria</taxon>
        <taxon>Bacillati</taxon>
        <taxon>Actinomycetota</taxon>
        <taxon>Actinomycetes</taxon>
        <taxon>Streptosporangiales</taxon>
        <taxon>Streptosporangiaceae</taxon>
        <taxon>Sphaerisporangium</taxon>
    </lineage>
</organism>
<dbReference type="Gene3D" id="6.10.250.1300">
    <property type="match status" value="1"/>
</dbReference>
<evidence type="ECO:0000313" key="1">
    <source>
        <dbReference type="EMBL" id="GGK77493.1"/>
    </source>
</evidence>
<gene>
    <name evidence="1" type="ORF">GCM10007964_20370</name>
</gene>
<evidence type="ECO:0000313" key="2">
    <source>
        <dbReference type="Proteomes" id="UP000645217"/>
    </source>
</evidence>
<dbReference type="RefSeq" id="WP_189162712.1">
    <property type="nucleotide sequence ID" value="NZ_BMNT01000009.1"/>
</dbReference>
<dbReference type="AlphaFoldDB" id="A0A917QZP9"/>
<keyword evidence="2" id="KW-1185">Reference proteome</keyword>
<proteinExistence type="predicted"/>
<comment type="caution">
    <text evidence="1">The sequence shown here is derived from an EMBL/GenBank/DDBJ whole genome shotgun (WGS) entry which is preliminary data.</text>
</comment>
<accession>A0A917QZP9</accession>
<sequence length="69" mass="7412">MTAVHPARSIRKRGPDADPDVLRTDALIDALAARRPVGDEHDDPAVRLLQALTADVDQRLSSVSITPST</sequence>
<dbReference type="Proteomes" id="UP000645217">
    <property type="component" value="Unassembled WGS sequence"/>
</dbReference>
<name>A0A917QZP9_9ACTN</name>
<protein>
    <submittedName>
        <fullName evidence="1">Uncharacterized protein</fullName>
    </submittedName>
</protein>
<reference evidence="1" key="1">
    <citation type="journal article" date="2014" name="Int. J. Syst. Evol. Microbiol.">
        <title>Complete genome sequence of Corynebacterium casei LMG S-19264T (=DSM 44701T), isolated from a smear-ripened cheese.</title>
        <authorList>
            <consortium name="US DOE Joint Genome Institute (JGI-PGF)"/>
            <person name="Walter F."/>
            <person name="Albersmeier A."/>
            <person name="Kalinowski J."/>
            <person name="Ruckert C."/>
        </authorList>
    </citation>
    <scope>NUCLEOTIDE SEQUENCE</scope>
    <source>
        <strain evidence="1">JCM 13064</strain>
    </source>
</reference>